<dbReference type="InterPro" id="IPR036662">
    <property type="entry name" value="PTS_EIIA_man-typ_sf"/>
</dbReference>
<dbReference type="GO" id="GO:0016301">
    <property type="term" value="F:kinase activity"/>
    <property type="evidence" value="ECO:0007669"/>
    <property type="project" value="UniProtKB-KW"/>
</dbReference>
<dbReference type="PANTHER" id="PTHR33799">
    <property type="entry name" value="PTS PERMEASE-RELATED-RELATED"/>
    <property type="match status" value="1"/>
</dbReference>
<dbReference type="PROSITE" id="PS51096">
    <property type="entry name" value="PTS_EIIA_TYPE_4"/>
    <property type="match status" value="1"/>
</dbReference>
<dbReference type="KEGG" id="tio:INP52_06940"/>
<evidence type="ECO:0000313" key="10">
    <source>
        <dbReference type="Proteomes" id="UP000593735"/>
    </source>
</evidence>
<dbReference type="PANTHER" id="PTHR33799:SF1">
    <property type="entry name" value="PTS SYSTEM MANNOSE-SPECIFIC EIIAB COMPONENT-RELATED"/>
    <property type="match status" value="1"/>
</dbReference>
<keyword evidence="3" id="KW-0963">Cytoplasm</keyword>
<reference evidence="9 10" key="1">
    <citation type="submission" date="2020-10" db="EMBL/GenBank/DDBJ databases">
        <title>Olsenella immobilis sp.nov., isolated from the mud in a fermentation cellar used for the production of Chinese strong-flavoured liquor.</title>
        <authorList>
            <person name="Lu L."/>
        </authorList>
    </citation>
    <scope>NUCLEOTIDE SEQUENCE [LARGE SCALE GENOMIC DNA]</scope>
    <source>
        <strain evidence="9 10">LZLJ-2</strain>
    </source>
</reference>
<evidence type="ECO:0000256" key="4">
    <source>
        <dbReference type="ARBA" id="ARBA00022597"/>
    </source>
</evidence>
<dbReference type="GO" id="GO:0009401">
    <property type="term" value="P:phosphoenolpyruvate-dependent sugar phosphotransferase system"/>
    <property type="evidence" value="ECO:0007669"/>
    <property type="project" value="UniProtKB-KW"/>
</dbReference>
<dbReference type="Gene3D" id="3.40.50.510">
    <property type="entry name" value="Phosphotransferase system, mannose-type IIA component"/>
    <property type="match status" value="1"/>
</dbReference>
<dbReference type="GO" id="GO:0005737">
    <property type="term" value="C:cytoplasm"/>
    <property type="evidence" value="ECO:0007669"/>
    <property type="project" value="UniProtKB-SubCell"/>
</dbReference>
<evidence type="ECO:0000256" key="1">
    <source>
        <dbReference type="ARBA" id="ARBA00004496"/>
    </source>
</evidence>
<sequence>MAHVVLASHGRLSEGMLNALRIILGELPNVTTLCAYVNESVSLKAQVDEALASAPAGEHLIVVTDLFGGSVNNEFMTRLSDHDFTLVSGMNMPLLVELLSCGDPSPDDVRNAVSTCAQSILVCNDLADPEETEEF</sequence>
<evidence type="ECO:0000313" key="9">
    <source>
        <dbReference type="EMBL" id="QOY60149.1"/>
    </source>
</evidence>
<dbReference type="CDD" id="cd00006">
    <property type="entry name" value="PTS_IIA_man"/>
    <property type="match status" value="1"/>
</dbReference>
<keyword evidence="5" id="KW-0808">Transferase</keyword>
<evidence type="ECO:0000256" key="6">
    <source>
        <dbReference type="ARBA" id="ARBA00022683"/>
    </source>
</evidence>
<proteinExistence type="predicted"/>
<evidence type="ECO:0000256" key="2">
    <source>
        <dbReference type="ARBA" id="ARBA00022448"/>
    </source>
</evidence>
<accession>A0A7S7M7J7</accession>
<dbReference type="SUPFAM" id="SSF53062">
    <property type="entry name" value="PTS system fructose IIA component-like"/>
    <property type="match status" value="1"/>
</dbReference>
<name>A0A7S7M7J7_9ACTN</name>
<evidence type="ECO:0000259" key="8">
    <source>
        <dbReference type="PROSITE" id="PS51096"/>
    </source>
</evidence>
<dbReference type="InterPro" id="IPR004701">
    <property type="entry name" value="PTS_EIIA_man-typ"/>
</dbReference>
<keyword evidence="7" id="KW-0418">Kinase</keyword>
<keyword evidence="6" id="KW-0598">Phosphotransferase system</keyword>
<comment type="subcellular location">
    <subcellularLocation>
        <location evidence="1">Cytoplasm</location>
    </subcellularLocation>
</comment>
<keyword evidence="10" id="KW-1185">Reference proteome</keyword>
<dbReference type="EMBL" id="CP063767">
    <property type="protein sequence ID" value="QOY60149.1"/>
    <property type="molecule type" value="Genomic_DNA"/>
</dbReference>
<protein>
    <submittedName>
        <fullName evidence="9">PTS sugar transporter</fullName>
    </submittedName>
</protein>
<keyword evidence="4 9" id="KW-0762">Sugar transport</keyword>
<organism evidence="9 10">
    <name type="scientific">Thermophilibacter immobilis</name>
    <dbReference type="NCBI Taxonomy" id="2779519"/>
    <lineage>
        <taxon>Bacteria</taxon>
        <taxon>Bacillati</taxon>
        <taxon>Actinomycetota</taxon>
        <taxon>Coriobacteriia</taxon>
        <taxon>Coriobacteriales</taxon>
        <taxon>Atopobiaceae</taxon>
        <taxon>Thermophilibacter</taxon>
    </lineage>
</organism>
<gene>
    <name evidence="9" type="ORF">INP52_06940</name>
</gene>
<dbReference type="Pfam" id="PF03610">
    <property type="entry name" value="EIIA-man"/>
    <property type="match status" value="1"/>
</dbReference>
<evidence type="ECO:0000256" key="3">
    <source>
        <dbReference type="ARBA" id="ARBA00022490"/>
    </source>
</evidence>
<dbReference type="AlphaFoldDB" id="A0A7S7M7J7"/>
<dbReference type="GO" id="GO:0016020">
    <property type="term" value="C:membrane"/>
    <property type="evidence" value="ECO:0007669"/>
    <property type="project" value="InterPro"/>
</dbReference>
<dbReference type="InterPro" id="IPR051471">
    <property type="entry name" value="Bacterial_PTS_sugar_comp"/>
</dbReference>
<evidence type="ECO:0000256" key="7">
    <source>
        <dbReference type="ARBA" id="ARBA00022777"/>
    </source>
</evidence>
<dbReference type="InterPro" id="IPR033887">
    <property type="entry name" value="PTS_IIA_man"/>
</dbReference>
<keyword evidence="2" id="KW-0813">Transport</keyword>
<dbReference type="RefSeq" id="WP_194370297.1">
    <property type="nucleotide sequence ID" value="NZ_CP063767.1"/>
</dbReference>
<feature type="domain" description="PTS EIIA type-4" evidence="8">
    <location>
        <begin position="1"/>
        <end position="120"/>
    </location>
</feature>
<dbReference type="Proteomes" id="UP000593735">
    <property type="component" value="Chromosome"/>
</dbReference>
<evidence type="ECO:0000256" key="5">
    <source>
        <dbReference type="ARBA" id="ARBA00022679"/>
    </source>
</evidence>